<gene>
    <name evidence="1" type="ORF">BJN34_12650</name>
</gene>
<dbReference type="Pfam" id="PF11136">
    <property type="entry name" value="DUF2889"/>
    <property type="match status" value="1"/>
</dbReference>
<evidence type="ECO:0000313" key="1">
    <source>
        <dbReference type="EMBL" id="AQV94731.1"/>
    </source>
</evidence>
<dbReference type="KEGG" id="cuh:BJN34_12650"/>
<proteinExistence type="predicted"/>
<dbReference type="Proteomes" id="UP000189627">
    <property type="component" value="Chromosome 1"/>
</dbReference>
<dbReference type="AlphaFoldDB" id="A0A1U9UR54"/>
<sequence>MTTAPTIHRHPLHTRTVTCTGFLRDDGLIDIEGEMQDITPTGTDLLFRMVPPGGAIHHMRLTLTIDRDMVIHDVTARIQAGPTQYCPEIESAYAGLKGLQIRGGFRQQAKAIVGGVQGCTHLTELLGPMATTAMQSTMAIMRAERNGRRPMDGEGPMPRPALIGSCHTYRMGSPAVDYLWPVRRRMPADLADSTPSA</sequence>
<dbReference type="OrthoDB" id="6862397at2"/>
<name>A0A1U9UR54_CUPNE</name>
<dbReference type="RefSeq" id="WP_078196924.1">
    <property type="nucleotide sequence ID" value="NZ_CP017757.2"/>
</dbReference>
<dbReference type="InterPro" id="IPR021312">
    <property type="entry name" value="DUF2889"/>
</dbReference>
<dbReference type="EMBL" id="CP017757">
    <property type="protein sequence ID" value="AQV94731.1"/>
    <property type="molecule type" value="Genomic_DNA"/>
</dbReference>
<reference evidence="2" key="1">
    <citation type="submission" date="2017-02" db="EMBL/GenBank/DDBJ databases">
        <title>Complete genome sequence of Cupriavidus necator strain NH9, a 3-chlorobenzoate degrader.</title>
        <authorList>
            <person name="Moriuchi R."/>
            <person name="Dohra H."/>
            <person name="Ogawa N."/>
        </authorList>
    </citation>
    <scope>NUCLEOTIDE SEQUENCE [LARGE SCALE GENOMIC DNA]</scope>
    <source>
        <strain evidence="2">NH9</strain>
    </source>
</reference>
<evidence type="ECO:0000313" key="2">
    <source>
        <dbReference type="Proteomes" id="UP000189627"/>
    </source>
</evidence>
<protein>
    <submittedName>
        <fullName evidence="1">Molybdopterin-guanine dinucleotide biosynthesis protein MobB</fullName>
    </submittedName>
</protein>
<organism evidence="1 2">
    <name type="scientific">Cupriavidus necator</name>
    <name type="common">Alcaligenes eutrophus</name>
    <name type="synonym">Ralstonia eutropha</name>
    <dbReference type="NCBI Taxonomy" id="106590"/>
    <lineage>
        <taxon>Bacteria</taxon>
        <taxon>Pseudomonadati</taxon>
        <taxon>Pseudomonadota</taxon>
        <taxon>Betaproteobacteria</taxon>
        <taxon>Burkholderiales</taxon>
        <taxon>Burkholderiaceae</taxon>
        <taxon>Cupriavidus</taxon>
    </lineage>
</organism>
<accession>A0A1U9UR54</accession>